<gene>
    <name evidence="1" type="ORF">LshimejAT787_0306360</name>
</gene>
<dbReference type="SUPFAM" id="SSF52058">
    <property type="entry name" value="L domain-like"/>
    <property type="match status" value="1"/>
</dbReference>
<reference evidence="1" key="1">
    <citation type="submission" date="2022-07" db="EMBL/GenBank/DDBJ databases">
        <title>The genome of Lyophyllum shimeji provides insight into the initial evolution of ectomycorrhizal fungal genome.</title>
        <authorList>
            <person name="Kobayashi Y."/>
            <person name="Shibata T."/>
            <person name="Hirakawa H."/>
            <person name="Shigenobu S."/>
            <person name="Nishiyama T."/>
            <person name="Yamada A."/>
            <person name="Hasebe M."/>
            <person name="Kawaguchi M."/>
        </authorList>
    </citation>
    <scope>NUCLEOTIDE SEQUENCE</scope>
    <source>
        <strain evidence="1">AT787</strain>
    </source>
</reference>
<dbReference type="OrthoDB" id="3251638at2759"/>
<dbReference type="AlphaFoldDB" id="A0A9P3PJ17"/>
<sequence length="317" mass="35232">MPCLHSFRACSQLACALSDNPALQSLVKGVQLCPSGAEGQHVSAEDRANLRFILALDGLQHVALGGLLAVQAEKFLRVIGDPESVLELHIDGSLLSHALSFRPSLEWDEWIAFQFTHLKTLRLTNIDLDISYPSTPYQLQLYELRLDNVTIMSGYISYLVHETPFLSRLCVRSSRVSEFDAQIRLLLDTCGIEILELEVEMDGPWRQPIFDSDLPLLSSLHSLHLAGVQVDFDMLISIGRKCRNLEHLSILGRTITVLPSEWVSFISAGYLERLRSLGLPWGTRYPPFARWSGSAGDAVLRAAAPYNIHVLAAGPEC</sequence>
<evidence type="ECO:0000313" key="1">
    <source>
        <dbReference type="EMBL" id="GLB36348.1"/>
    </source>
</evidence>
<dbReference type="Gene3D" id="3.80.10.10">
    <property type="entry name" value="Ribonuclease Inhibitor"/>
    <property type="match status" value="1"/>
</dbReference>
<accession>A0A9P3PJ17</accession>
<comment type="caution">
    <text evidence="1">The sequence shown here is derived from an EMBL/GenBank/DDBJ whole genome shotgun (WGS) entry which is preliminary data.</text>
</comment>
<keyword evidence="2" id="KW-1185">Reference proteome</keyword>
<dbReference type="Proteomes" id="UP001063166">
    <property type="component" value="Unassembled WGS sequence"/>
</dbReference>
<organism evidence="1 2">
    <name type="scientific">Lyophyllum shimeji</name>
    <name type="common">Hon-shimeji</name>
    <name type="synonym">Tricholoma shimeji</name>
    <dbReference type="NCBI Taxonomy" id="47721"/>
    <lineage>
        <taxon>Eukaryota</taxon>
        <taxon>Fungi</taxon>
        <taxon>Dikarya</taxon>
        <taxon>Basidiomycota</taxon>
        <taxon>Agaricomycotina</taxon>
        <taxon>Agaricomycetes</taxon>
        <taxon>Agaricomycetidae</taxon>
        <taxon>Agaricales</taxon>
        <taxon>Tricholomatineae</taxon>
        <taxon>Lyophyllaceae</taxon>
        <taxon>Lyophyllum</taxon>
    </lineage>
</organism>
<dbReference type="InterPro" id="IPR032675">
    <property type="entry name" value="LRR_dom_sf"/>
</dbReference>
<evidence type="ECO:0000313" key="2">
    <source>
        <dbReference type="Proteomes" id="UP001063166"/>
    </source>
</evidence>
<proteinExistence type="predicted"/>
<name>A0A9P3PJ17_LYOSH</name>
<protein>
    <submittedName>
        <fullName evidence="1">Uncharacterized protein</fullName>
    </submittedName>
</protein>
<dbReference type="EMBL" id="BRPK01000003">
    <property type="protein sequence ID" value="GLB36348.1"/>
    <property type="molecule type" value="Genomic_DNA"/>
</dbReference>